<name>A0A8R1Y7F1_PRIPA</name>
<evidence type="ECO:0000313" key="4">
    <source>
        <dbReference type="EnsemblMetazoa" id="PPA00728.1"/>
    </source>
</evidence>
<dbReference type="SUPFAM" id="SSF54236">
    <property type="entry name" value="Ubiquitin-like"/>
    <property type="match status" value="1"/>
</dbReference>
<feature type="region of interest" description="Disordered" evidence="2">
    <location>
        <begin position="223"/>
        <end position="277"/>
    </location>
</feature>
<feature type="compositionally biased region" description="Basic and acidic residues" evidence="2">
    <location>
        <begin position="223"/>
        <end position="252"/>
    </location>
</feature>
<reference evidence="4" key="2">
    <citation type="submission" date="2022-06" db="UniProtKB">
        <authorList>
            <consortium name="EnsemblMetazoa"/>
        </authorList>
    </citation>
    <scope>IDENTIFICATION</scope>
    <source>
        <strain evidence="4">PS312</strain>
    </source>
</reference>
<dbReference type="InterPro" id="IPR029071">
    <property type="entry name" value="Ubiquitin-like_domsf"/>
</dbReference>
<dbReference type="OrthoDB" id="10254930at2759"/>
<evidence type="ECO:0000259" key="3">
    <source>
        <dbReference type="PROSITE" id="PS50033"/>
    </source>
</evidence>
<feature type="domain" description="UBX" evidence="3">
    <location>
        <begin position="276"/>
        <end position="354"/>
    </location>
</feature>
<feature type="region of interest" description="Disordered" evidence="2">
    <location>
        <begin position="409"/>
        <end position="489"/>
    </location>
</feature>
<evidence type="ECO:0000313" key="5">
    <source>
        <dbReference type="Proteomes" id="UP000005239"/>
    </source>
</evidence>
<feature type="region of interest" description="Disordered" evidence="2">
    <location>
        <begin position="179"/>
        <end position="209"/>
    </location>
</feature>
<gene>
    <name evidence="4" type="primary">WBGene00090282</name>
</gene>
<feature type="compositionally biased region" description="Acidic residues" evidence="2">
    <location>
        <begin position="467"/>
        <end position="478"/>
    </location>
</feature>
<dbReference type="GO" id="GO:0036503">
    <property type="term" value="P:ERAD pathway"/>
    <property type="evidence" value="ECO:0007669"/>
    <property type="project" value="EnsemblMetazoa"/>
</dbReference>
<sequence length="489" mass="52957">MRWFEGDVVAAIAETKRLGALFVVYIQGGKEAESQHMSSLWDAVDAEKDLPWASVAVKLIEGSTDAKNFAQIYPIPCFPATYFIDGNGKPTNVVLFNKIESMDAAKFREALPRLVFPLPGKEATSGLTRKDGSAPPPPPVVAAAPAAVAAAPVAAPSTSSAEEIAEKIRRAKELLEKKKAADEEKKRKEELAKETQRREEAKEMHRFAEERRNKELLEAAAARRKDKLESAKDRERVKEQIKADKAEREARFRSQQSQQQSPAEEEKRGIAPPQAVASDRCRIQVRFPDGSVALHDFPSVDALASLRQIVAADARVRGSPFRLAQPAPRRVYTEDEMDKTFLDLALTPASTLLVLTDSAPSPSVRLSSAASAAVQPAYNPMTTLISFVTYIIWTPIQFVLSLVGMGGRGGGGRVREGGEQKKRDDPPAPSAAASHAAGDSAASAAGAAARRRHQDGSNIHTLGAANDDSEQSAEDDQDANWNGNSTQFL</sequence>
<dbReference type="Pfam" id="PF23187">
    <property type="entry name" value="UBX7_N"/>
    <property type="match status" value="1"/>
</dbReference>
<dbReference type="OMA" id="WHTGNIA"/>
<reference evidence="5" key="1">
    <citation type="journal article" date="2008" name="Nat. Genet.">
        <title>The Pristionchus pacificus genome provides a unique perspective on nematode lifestyle and parasitism.</title>
        <authorList>
            <person name="Dieterich C."/>
            <person name="Clifton S.W."/>
            <person name="Schuster L.N."/>
            <person name="Chinwalla A."/>
            <person name="Delehaunty K."/>
            <person name="Dinkelacker I."/>
            <person name="Fulton L."/>
            <person name="Fulton R."/>
            <person name="Godfrey J."/>
            <person name="Minx P."/>
            <person name="Mitreva M."/>
            <person name="Roeseler W."/>
            <person name="Tian H."/>
            <person name="Witte H."/>
            <person name="Yang S.P."/>
            <person name="Wilson R.K."/>
            <person name="Sommer R.J."/>
        </authorList>
    </citation>
    <scope>NUCLEOTIDE SEQUENCE [LARGE SCALE GENOMIC DNA]</scope>
    <source>
        <strain evidence="5">PS312</strain>
    </source>
</reference>
<proteinExistence type="predicted"/>
<dbReference type="PROSITE" id="PS50033">
    <property type="entry name" value="UBX"/>
    <property type="match status" value="1"/>
</dbReference>
<dbReference type="Pfam" id="PF00789">
    <property type="entry name" value="UBX"/>
    <property type="match status" value="1"/>
</dbReference>
<dbReference type="GO" id="GO:0000785">
    <property type="term" value="C:chromatin"/>
    <property type="evidence" value="ECO:0000318"/>
    <property type="project" value="GO_Central"/>
</dbReference>
<dbReference type="InterPro" id="IPR001012">
    <property type="entry name" value="UBX_dom"/>
</dbReference>
<feature type="compositionally biased region" description="Low complexity" evidence="2">
    <location>
        <begin position="430"/>
        <end position="448"/>
    </location>
</feature>
<dbReference type="Gene3D" id="3.10.20.90">
    <property type="entry name" value="Phosphatidylinositol 3-kinase Catalytic Subunit, Chain A, domain 1"/>
    <property type="match status" value="1"/>
</dbReference>
<dbReference type="PANTHER" id="PTHR46424">
    <property type="entry name" value="UBX DOMAIN-CONTAINING PROTEIN 4"/>
    <property type="match status" value="1"/>
</dbReference>
<feature type="compositionally biased region" description="Polar residues" evidence="2">
    <location>
        <begin position="480"/>
        <end position="489"/>
    </location>
</feature>
<dbReference type="Proteomes" id="UP000005239">
    <property type="component" value="Unassembled WGS sequence"/>
</dbReference>
<dbReference type="EnsemblMetazoa" id="PPA00728.1">
    <property type="protein sequence ID" value="PPA00728.1"/>
    <property type="gene ID" value="WBGene00090282"/>
</dbReference>
<accession>A0A8R1Y7F1</accession>
<evidence type="ECO:0000256" key="2">
    <source>
        <dbReference type="SAM" id="MobiDB-lite"/>
    </source>
</evidence>
<dbReference type="PANTHER" id="PTHR46424:SF1">
    <property type="entry name" value="UBX DOMAIN-CONTAINING PROTEIN 4"/>
    <property type="match status" value="1"/>
</dbReference>
<organism evidence="4 5">
    <name type="scientific">Pristionchus pacificus</name>
    <name type="common">Parasitic nematode worm</name>
    <dbReference type="NCBI Taxonomy" id="54126"/>
    <lineage>
        <taxon>Eukaryota</taxon>
        <taxon>Metazoa</taxon>
        <taxon>Ecdysozoa</taxon>
        <taxon>Nematoda</taxon>
        <taxon>Chromadorea</taxon>
        <taxon>Rhabditida</taxon>
        <taxon>Rhabditina</taxon>
        <taxon>Diplogasteromorpha</taxon>
        <taxon>Diplogasteroidea</taxon>
        <taxon>Neodiplogasteridae</taxon>
        <taxon>Pristionchus</taxon>
    </lineage>
</organism>
<protein>
    <recommendedName>
        <fullName evidence="1">UBX domain-containing protein 4</fullName>
    </recommendedName>
</protein>
<evidence type="ECO:0000256" key="1">
    <source>
        <dbReference type="ARBA" id="ARBA00040925"/>
    </source>
</evidence>
<dbReference type="SMART" id="SM00166">
    <property type="entry name" value="UBX"/>
    <property type="match status" value="1"/>
</dbReference>
<feature type="compositionally biased region" description="Basic and acidic residues" evidence="2">
    <location>
        <begin position="413"/>
        <end position="426"/>
    </location>
</feature>
<keyword evidence="5" id="KW-1185">Reference proteome</keyword>
<dbReference type="AlphaFoldDB" id="A0A8R1Y7F1"/>